<dbReference type="AlphaFoldDB" id="A0A9W9K3H1"/>
<dbReference type="InterPro" id="IPR018244">
    <property type="entry name" value="Allrgn_V5/Tpx1_CS"/>
</dbReference>
<proteinExistence type="predicted"/>
<dbReference type="InterPro" id="IPR001283">
    <property type="entry name" value="CRISP-related"/>
</dbReference>
<protein>
    <submittedName>
        <fullName evidence="4">SCP-like extracellular protein</fullName>
    </submittedName>
</protein>
<sequence>MRSALLFAALAAGVCGNVLDPRAYTTEWTVVTVTETVTKTLPAVTTTATPTPTHTEAPVNDTNQVAQADTQSQPAPENTDSSVSELAKKSTVAPAPKPTDVKENQDGATTAWTSYYSTSWTEAATPAPEPTSSMTTTTSSAAPTATNSYQHNVLYSHNVHRSNHSANSLEWSDSLAHSAHDLAKDCVYQHNTKLDGGGYGQNIGYGKSEKDVGQMISNLMYNDEMGYFEDLYGQDDPDMALFDKWGHFSQIVWKGTTHVGCSTVTCQSLGNVDSSEALPFTVCNYSPAGNMQKEYANNVNRPLKKPVYTAP</sequence>
<evidence type="ECO:0000313" key="5">
    <source>
        <dbReference type="Proteomes" id="UP001141434"/>
    </source>
</evidence>
<evidence type="ECO:0000256" key="2">
    <source>
        <dbReference type="SAM" id="SignalP"/>
    </source>
</evidence>
<reference evidence="4" key="1">
    <citation type="submission" date="2022-11" db="EMBL/GenBank/DDBJ databases">
        <authorList>
            <person name="Petersen C."/>
        </authorList>
    </citation>
    <scope>NUCLEOTIDE SEQUENCE</scope>
    <source>
        <strain evidence="4">IBT 34128</strain>
    </source>
</reference>
<feature type="signal peptide" evidence="2">
    <location>
        <begin position="1"/>
        <end position="16"/>
    </location>
</feature>
<dbReference type="GO" id="GO:0005576">
    <property type="term" value="C:extracellular region"/>
    <property type="evidence" value="ECO:0007669"/>
    <property type="project" value="InterPro"/>
</dbReference>
<evidence type="ECO:0000313" key="4">
    <source>
        <dbReference type="EMBL" id="KAJ5091709.1"/>
    </source>
</evidence>
<keyword evidence="2" id="KW-0732">Signal</keyword>
<dbReference type="SUPFAM" id="SSF55797">
    <property type="entry name" value="PR-1-like"/>
    <property type="match status" value="1"/>
</dbReference>
<dbReference type="EMBL" id="JAPMSZ010000009">
    <property type="protein sequence ID" value="KAJ5091709.1"/>
    <property type="molecule type" value="Genomic_DNA"/>
</dbReference>
<reference evidence="4" key="2">
    <citation type="journal article" date="2023" name="IMA Fungus">
        <title>Comparative genomic study of the Penicillium genus elucidates a diverse pangenome and 15 lateral gene transfer events.</title>
        <authorList>
            <person name="Petersen C."/>
            <person name="Sorensen T."/>
            <person name="Nielsen M.R."/>
            <person name="Sondergaard T.E."/>
            <person name="Sorensen J.L."/>
            <person name="Fitzpatrick D.A."/>
            <person name="Frisvad J.C."/>
            <person name="Nielsen K.L."/>
        </authorList>
    </citation>
    <scope>NUCLEOTIDE SEQUENCE</scope>
    <source>
        <strain evidence="4">IBT 34128</strain>
    </source>
</reference>
<comment type="caution">
    <text evidence="4">The sequence shown here is derived from an EMBL/GenBank/DDBJ whole genome shotgun (WGS) entry which is preliminary data.</text>
</comment>
<dbReference type="Pfam" id="PF00188">
    <property type="entry name" value="CAP"/>
    <property type="match status" value="1"/>
</dbReference>
<dbReference type="PANTHER" id="PTHR10334">
    <property type="entry name" value="CYSTEINE-RICH SECRETORY PROTEIN-RELATED"/>
    <property type="match status" value="1"/>
</dbReference>
<dbReference type="InterPro" id="IPR035940">
    <property type="entry name" value="CAP_sf"/>
</dbReference>
<keyword evidence="5" id="KW-1185">Reference proteome</keyword>
<dbReference type="Proteomes" id="UP001141434">
    <property type="component" value="Unassembled WGS sequence"/>
</dbReference>
<feature type="chain" id="PRO_5040723808" evidence="2">
    <location>
        <begin position="17"/>
        <end position="311"/>
    </location>
</feature>
<dbReference type="GeneID" id="81396275"/>
<dbReference type="RefSeq" id="XP_056509906.1">
    <property type="nucleotide sequence ID" value="XM_056657106.1"/>
</dbReference>
<gene>
    <name evidence="4" type="ORF">NUU61_006579</name>
</gene>
<dbReference type="OrthoDB" id="337038at2759"/>
<dbReference type="PROSITE" id="PS01009">
    <property type="entry name" value="CRISP_1"/>
    <property type="match status" value="1"/>
</dbReference>
<dbReference type="Gene3D" id="3.40.33.10">
    <property type="entry name" value="CAP"/>
    <property type="match status" value="1"/>
</dbReference>
<feature type="domain" description="SCP" evidence="3">
    <location>
        <begin position="148"/>
        <end position="293"/>
    </location>
</feature>
<dbReference type="CDD" id="cd05380">
    <property type="entry name" value="CAP_euk"/>
    <property type="match status" value="1"/>
</dbReference>
<accession>A0A9W9K3H1</accession>
<evidence type="ECO:0000259" key="3">
    <source>
        <dbReference type="SMART" id="SM00198"/>
    </source>
</evidence>
<name>A0A9W9K3H1_9EURO</name>
<feature type="compositionally biased region" description="Polar residues" evidence="1">
    <location>
        <begin position="60"/>
        <end position="84"/>
    </location>
</feature>
<feature type="region of interest" description="Disordered" evidence="1">
    <location>
        <begin position="44"/>
        <end position="106"/>
    </location>
</feature>
<dbReference type="InterPro" id="IPR014044">
    <property type="entry name" value="CAP_dom"/>
</dbReference>
<dbReference type="FunFam" id="3.40.33.10:FF:000018">
    <property type="entry name" value="SCP-like extracellular protein, putative"/>
    <property type="match status" value="1"/>
</dbReference>
<dbReference type="SMART" id="SM00198">
    <property type="entry name" value="SCP"/>
    <property type="match status" value="1"/>
</dbReference>
<dbReference type="PRINTS" id="PR00837">
    <property type="entry name" value="V5TPXLIKE"/>
</dbReference>
<feature type="region of interest" description="Disordered" evidence="1">
    <location>
        <begin position="122"/>
        <end position="144"/>
    </location>
</feature>
<organism evidence="4 5">
    <name type="scientific">Penicillium alfredii</name>
    <dbReference type="NCBI Taxonomy" id="1506179"/>
    <lineage>
        <taxon>Eukaryota</taxon>
        <taxon>Fungi</taxon>
        <taxon>Dikarya</taxon>
        <taxon>Ascomycota</taxon>
        <taxon>Pezizomycotina</taxon>
        <taxon>Eurotiomycetes</taxon>
        <taxon>Eurotiomycetidae</taxon>
        <taxon>Eurotiales</taxon>
        <taxon>Aspergillaceae</taxon>
        <taxon>Penicillium</taxon>
    </lineage>
</organism>
<evidence type="ECO:0000256" key="1">
    <source>
        <dbReference type="SAM" id="MobiDB-lite"/>
    </source>
</evidence>
<feature type="compositionally biased region" description="Low complexity" evidence="1">
    <location>
        <begin position="44"/>
        <end position="59"/>
    </location>
</feature>